<sequence>MYIERSRAMALYQQGQRPLSPLSAWSQTERLFLFCSYTNTRALSLYYSLDVPVLSETIPTRYSHGASSAQSSALLLGSR</sequence>
<dbReference type="EMBL" id="LN483142">
    <property type="protein sequence ID" value="CED82864.1"/>
    <property type="molecule type" value="Genomic_DNA"/>
</dbReference>
<accession>A0A0F7SQF1</accession>
<name>A0A0F7SQF1_PHARH</name>
<dbReference type="AlphaFoldDB" id="A0A0F7SQF1"/>
<proteinExistence type="predicted"/>
<evidence type="ECO:0000313" key="1">
    <source>
        <dbReference type="EMBL" id="CED82864.1"/>
    </source>
</evidence>
<organism evidence="1">
    <name type="scientific">Phaffia rhodozyma</name>
    <name type="common">Yeast</name>
    <name type="synonym">Xanthophyllomyces dendrorhous</name>
    <dbReference type="NCBI Taxonomy" id="264483"/>
    <lineage>
        <taxon>Eukaryota</taxon>
        <taxon>Fungi</taxon>
        <taxon>Dikarya</taxon>
        <taxon>Basidiomycota</taxon>
        <taxon>Agaricomycotina</taxon>
        <taxon>Tremellomycetes</taxon>
        <taxon>Cystofilobasidiales</taxon>
        <taxon>Mrakiaceae</taxon>
        <taxon>Phaffia</taxon>
    </lineage>
</organism>
<protein>
    <submittedName>
        <fullName evidence="1">Uncharacterized protein</fullName>
    </submittedName>
</protein>
<reference evidence="1" key="1">
    <citation type="submission" date="2014-08" db="EMBL/GenBank/DDBJ databases">
        <authorList>
            <person name="Sharma Rahul"/>
            <person name="Thines Marco"/>
        </authorList>
    </citation>
    <scope>NUCLEOTIDE SEQUENCE</scope>
</reference>